<dbReference type="Pfam" id="PF02892">
    <property type="entry name" value="zf-BED"/>
    <property type="match status" value="1"/>
</dbReference>
<comment type="similarity">
    <text evidence="2">Belongs to the TRAFAC class TrmE-Era-EngA-EngB-Septin-like GTPase superfamily. AIG1/Toc34/Toc159-like paraseptin GTPase family. IAN subfamily.</text>
</comment>
<comment type="subcellular location">
    <subcellularLocation>
        <location evidence="1">Nucleus</location>
    </subcellularLocation>
</comment>
<dbReference type="SUPFAM" id="SSF57667">
    <property type="entry name" value="beta-beta-alpha zinc fingers"/>
    <property type="match status" value="1"/>
</dbReference>
<keyword evidence="3" id="KW-0479">Metal-binding</keyword>
<evidence type="ECO:0000256" key="2">
    <source>
        <dbReference type="ARBA" id="ARBA00008535"/>
    </source>
</evidence>
<feature type="compositionally biased region" description="Polar residues" evidence="12">
    <location>
        <begin position="46"/>
        <end position="65"/>
    </location>
</feature>
<keyword evidence="4" id="KW-0547">Nucleotide-binding</keyword>
<comment type="caution">
    <text evidence="15">The sequence shown here is derived from an EMBL/GenBank/DDBJ whole genome shotgun (WGS) entry which is preliminary data.</text>
</comment>
<keyword evidence="7" id="KW-0805">Transcription regulation</keyword>
<evidence type="ECO:0000259" key="14">
    <source>
        <dbReference type="PROSITE" id="PS51720"/>
    </source>
</evidence>
<evidence type="ECO:0000256" key="7">
    <source>
        <dbReference type="ARBA" id="ARBA00023015"/>
    </source>
</evidence>
<dbReference type="InterPro" id="IPR006703">
    <property type="entry name" value="G_AIG1"/>
</dbReference>
<evidence type="ECO:0000256" key="1">
    <source>
        <dbReference type="ARBA" id="ARBA00004123"/>
    </source>
</evidence>
<evidence type="ECO:0000259" key="13">
    <source>
        <dbReference type="PROSITE" id="PS50808"/>
    </source>
</evidence>
<feature type="region of interest" description="Disordered" evidence="12">
    <location>
        <begin position="467"/>
        <end position="497"/>
    </location>
</feature>
<name>A0ABQ8KYL6_LABRO</name>
<evidence type="ECO:0000256" key="6">
    <source>
        <dbReference type="ARBA" id="ARBA00022833"/>
    </source>
</evidence>
<dbReference type="InterPro" id="IPR036236">
    <property type="entry name" value="Znf_C2H2_sf"/>
</dbReference>
<feature type="domain" description="BED-type" evidence="13">
    <location>
        <begin position="4"/>
        <end position="54"/>
    </location>
</feature>
<evidence type="ECO:0000256" key="5">
    <source>
        <dbReference type="ARBA" id="ARBA00022771"/>
    </source>
</evidence>
<dbReference type="Gene3D" id="3.40.50.300">
    <property type="entry name" value="P-loop containing nucleotide triphosphate hydrolases"/>
    <property type="match status" value="1"/>
</dbReference>
<gene>
    <name evidence="15" type="ORF">H4Q32_024562</name>
</gene>
<evidence type="ECO:0000256" key="12">
    <source>
        <dbReference type="SAM" id="MobiDB-lite"/>
    </source>
</evidence>
<evidence type="ECO:0000256" key="3">
    <source>
        <dbReference type="ARBA" id="ARBA00022723"/>
    </source>
</evidence>
<dbReference type="SUPFAM" id="SSF140996">
    <property type="entry name" value="Hermes dimerisation domain"/>
    <property type="match status" value="1"/>
</dbReference>
<evidence type="ECO:0000256" key="4">
    <source>
        <dbReference type="ARBA" id="ARBA00022741"/>
    </source>
</evidence>
<keyword evidence="9" id="KW-0539">Nucleus</keyword>
<dbReference type="Proteomes" id="UP000830375">
    <property type="component" value="Unassembled WGS sequence"/>
</dbReference>
<dbReference type="EMBL" id="JACTAM010002864">
    <property type="protein sequence ID" value="KAI2642375.1"/>
    <property type="molecule type" value="Genomic_DNA"/>
</dbReference>
<feature type="region of interest" description="Disordered" evidence="12">
    <location>
        <begin position="44"/>
        <end position="74"/>
    </location>
</feature>
<keyword evidence="5 10" id="KW-0863">Zinc-finger</keyword>
<sequence>MKRAKKSSVWDHFTKKNETDVSCNLCDTVLKYSSSTSSMMYHLKTQHPQASSGEKGSQSQPTVSSMLAGRKCDKQRSETITQKICGMVEKDMLPLDFVSGEGFLELIQFLEPNYTVPSRQTITTRIEERFVKKKDELKARLYRARCVAITTDCWTALTTESYVTITCHWTDKDWQVKSAVFLTKSMPGRHTADNLAATLNEAVDAWGMTGKVVACVHDNANNIVAPNIPERVDWVSVACFAHTLQLAINDAFKQFVYKVISAAGKLVRHFNHSTVACKALEAKQEQMQLPKHKLIQSCKTRWNSVFDMFERLLEQRWAVTAVLSDRTVTKLQDARILEIKDEYWAIMADLKPVLETLKCATTIMSSEKTVSISHIYPITFSIINKHMAIATNDRPRVAEFKAKVRQSLSERMEVDYNERLVSMPAVIASALDPRHKHLPFLSREKTKAVLDKLKELCADMEHAAIEKEDMGEEEEPGAAGGDDDAAVTAGPSSGASHKENAMSLLLGDDYSAADATDPQKWKCIQRVFSAAGLVVNRLRTHLTPEHKAHSELDLPWPVRLLRILKVPVSSIVSMRLVLVGMTGAGKRSSGNTILGRKAFRVAKSPSSVTKECSKETENVAGREVAVVDTPGMFDTDITEEELLKQKISKCINMTAPGPHAIILVIKLETFTEEERLSVEKIRAVFGEEADKHTIVLFTHGDELTGSVEEFTEANEALKEILSRCGGGYHVFNNKDVEDQSQVLEFLQKVDAVVAANGGEYYTSDSYQDVENMMKTKPEQLKKLYEKKLQDIERQLEVRFAEEMKKLQERIETLTVSEQEKEEKIKELERLNKCEMTEYKRYYKSKIREARQEAEQTYTHPNIIKKIFQKFLKIKS</sequence>
<dbReference type="SMART" id="SM00614">
    <property type="entry name" value="ZnF_BED"/>
    <property type="match status" value="1"/>
</dbReference>
<evidence type="ECO:0000256" key="8">
    <source>
        <dbReference type="ARBA" id="ARBA00023163"/>
    </source>
</evidence>
<dbReference type="PROSITE" id="PS50808">
    <property type="entry name" value="ZF_BED"/>
    <property type="match status" value="1"/>
</dbReference>
<dbReference type="PROSITE" id="PS51720">
    <property type="entry name" value="G_AIG1"/>
    <property type="match status" value="1"/>
</dbReference>
<dbReference type="Gene3D" id="1.10.10.1070">
    <property type="entry name" value="Zinc finger, BED domain-containing"/>
    <property type="match status" value="1"/>
</dbReference>
<feature type="coiled-coil region" evidence="11">
    <location>
        <begin position="803"/>
        <end position="837"/>
    </location>
</feature>
<dbReference type="CDD" id="cd01852">
    <property type="entry name" value="AIG1"/>
    <property type="match status" value="1"/>
</dbReference>
<dbReference type="InterPro" id="IPR003656">
    <property type="entry name" value="Znf_BED"/>
</dbReference>
<keyword evidence="6" id="KW-0862">Zinc</keyword>
<organism evidence="15 16">
    <name type="scientific">Labeo rohita</name>
    <name type="common">Indian major carp</name>
    <name type="synonym">Cyprinus rohita</name>
    <dbReference type="NCBI Taxonomy" id="84645"/>
    <lineage>
        <taxon>Eukaryota</taxon>
        <taxon>Metazoa</taxon>
        <taxon>Chordata</taxon>
        <taxon>Craniata</taxon>
        <taxon>Vertebrata</taxon>
        <taxon>Euteleostomi</taxon>
        <taxon>Actinopterygii</taxon>
        <taxon>Neopterygii</taxon>
        <taxon>Teleostei</taxon>
        <taxon>Ostariophysi</taxon>
        <taxon>Cypriniformes</taxon>
        <taxon>Cyprinidae</taxon>
        <taxon>Labeoninae</taxon>
        <taxon>Labeonini</taxon>
        <taxon>Labeo</taxon>
    </lineage>
</organism>
<dbReference type="SUPFAM" id="SSF52540">
    <property type="entry name" value="P-loop containing nucleoside triphosphate hydrolases"/>
    <property type="match status" value="1"/>
</dbReference>
<dbReference type="InterPro" id="IPR052035">
    <property type="entry name" value="ZnF_BED_domain_contain"/>
</dbReference>
<keyword evidence="8" id="KW-0804">Transcription</keyword>
<dbReference type="PANTHER" id="PTHR46481">
    <property type="entry name" value="ZINC FINGER BED DOMAIN-CONTAINING PROTEIN 4"/>
    <property type="match status" value="1"/>
</dbReference>
<dbReference type="PANTHER" id="PTHR46481:SF10">
    <property type="entry name" value="ZINC FINGER BED DOMAIN-CONTAINING PROTEIN 39"/>
    <property type="match status" value="1"/>
</dbReference>
<evidence type="ECO:0000313" key="15">
    <source>
        <dbReference type="EMBL" id="KAI2642375.1"/>
    </source>
</evidence>
<evidence type="ECO:0000313" key="16">
    <source>
        <dbReference type="Proteomes" id="UP000830375"/>
    </source>
</evidence>
<keyword evidence="11" id="KW-0175">Coiled coil</keyword>
<feature type="compositionally biased region" description="Acidic residues" evidence="12">
    <location>
        <begin position="469"/>
        <end position="485"/>
    </location>
</feature>
<proteinExistence type="inferred from homology"/>
<dbReference type="SUPFAM" id="SSF53098">
    <property type="entry name" value="Ribonuclease H-like"/>
    <property type="match status" value="1"/>
</dbReference>
<keyword evidence="16" id="KW-1185">Reference proteome</keyword>
<dbReference type="Pfam" id="PF04548">
    <property type="entry name" value="AIG1"/>
    <property type="match status" value="1"/>
</dbReference>
<dbReference type="InterPro" id="IPR012337">
    <property type="entry name" value="RNaseH-like_sf"/>
</dbReference>
<accession>A0ABQ8KYL6</accession>
<protein>
    <submittedName>
        <fullName evidence="15">GTPase IMAP family member 9</fullName>
    </submittedName>
</protein>
<dbReference type="InterPro" id="IPR027417">
    <property type="entry name" value="P-loop_NTPase"/>
</dbReference>
<reference evidence="15 16" key="1">
    <citation type="submission" date="2022-01" db="EMBL/GenBank/DDBJ databases">
        <title>A high-quality chromosome-level genome assembly of rohu carp, Labeo rohita.</title>
        <authorList>
            <person name="Arick M.A. II"/>
            <person name="Hsu C.-Y."/>
            <person name="Magbanua Z."/>
            <person name="Pechanova O."/>
            <person name="Grover C."/>
            <person name="Miller E."/>
            <person name="Thrash A."/>
            <person name="Ezzel L."/>
            <person name="Alam S."/>
            <person name="Benzie J."/>
            <person name="Hamilton M."/>
            <person name="Karsi A."/>
            <person name="Lawrence M.L."/>
            <person name="Peterson D.G."/>
        </authorList>
    </citation>
    <scope>NUCLEOTIDE SEQUENCE [LARGE SCALE GENOMIC DNA]</scope>
    <source>
        <strain evidence="16">BAU-BD-2019</strain>
        <tissue evidence="15">Blood</tissue>
    </source>
</reference>
<evidence type="ECO:0000256" key="9">
    <source>
        <dbReference type="ARBA" id="ARBA00023242"/>
    </source>
</evidence>
<feature type="domain" description="AIG1-type G" evidence="14">
    <location>
        <begin position="571"/>
        <end position="770"/>
    </location>
</feature>
<evidence type="ECO:0000256" key="10">
    <source>
        <dbReference type="PROSITE-ProRule" id="PRU00027"/>
    </source>
</evidence>
<evidence type="ECO:0000256" key="11">
    <source>
        <dbReference type="SAM" id="Coils"/>
    </source>
</evidence>